<evidence type="ECO:0000256" key="3">
    <source>
        <dbReference type="SAM" id="MobiDB-lite"/>
    </source>
</evidence>
<dbReference type="Pfam" id="PF13934">
    <property type="entry name" value="ELYS"/>
    <property type="match status" value="1"/>
</dbReference>
<evidence type="ECO:0000256" key="2">
    <source>
        <dbReference type="ARBA" id="ARBA00023242"/>
    </source>
</evidence>
<gene>
    <name evidence="5" type="ORF">GFSPODELE1_LOCUS2670</name>
</gene>
<feature type="compositionally biased region" description="Basic and acidic residues" evidence="3">
    <location>
        <begin position="586"/>
        <end position="603"/>
    </location>
</feature>
<feature type="compositionally biased region" description="Low complexity" evidence="3">
    <location>
        <begin position="425"/>
        <end position="441"/>
    </location>
</feature>
<feature type="region of interest" description="Disordered" evidence="3">
    <location>
        <begin position="477"/>
        <end position="809"/>
    </location>
</feature>
<dbReference type="InterPro" id="IPR025151">
    <property type="entry name" value="ELYS_dom"/>
</dbReference>
<evidence type="ECO:0000259" key="4">
    <source>
        <dbReference type="Pfam" id="PF13934"/>
    </source>
</evidence>
<feature type="compositionally biased region" description="Acidic residues" evidence="3">
    <location>
        <begin position="520"/>
        <end position="545"/>
    </location>
</feature>
<sequence>MADITMDTIPEAVEHNHLLLFETSPDKFAWRSPKPREIEQRRAQMSDSLMFDVILSQSGVQYPQRLYPPADKESLRELLNAIEDTDFDALKKDCLIYYLLKCHEDGREETFKEQRCMPPQFSGLTDAYWYLDFSHDIPRAVSILSDARLTREYVSKIVHTLSLAPNSSPLIRQYIRTAKPLLQEPDDIDLYAIALAGSSLLEAWQYQATFPEGGSIRARLIRKILQWCLSPKPKSTPLTQLLAFPLSSYEQNLIQDFALQPPSDLPSYSIPAIQNLVCVRLIQSGQYAAAIKLDRQFSVKTGDTHRKAAHERRQMMDDILAVMPTIERMLLEQELEKSGHGSQVPPHSSTDAWTPPDLSMSWEYVRPPAPPKANGASAGPSTKKAPRTSDVFMEAPIPQRSGAPRFGGPIPDQPETIPSLPTSRGSARGPSAKGPSAASSRVPQNASAGPSASGVKSKISLFESVGSANKVRNAFYEPPVSAGTKRSFGQDSARSPFPASFQTAPGDFSSASASAVQDLLAEEEQEQELEPTPAEDVEMQDEGTAEEQFQGEGEPSAADQAEEDVISKEPSEVPEREELSFSLFRSKPEYAKSRRLARTETERMMPPGAFFPDSSDGEPESPVSPTPPPTRSKRHHPKPEVLVKSPKRRQVRQSASSAQPSERHAQPAVQTRASTRPRKSTIKAEKLGRSLPGSLMDDDDYDDEEEREDQRRMPAEVGKEEEDVVPPLPSISATSAGPARRATRRSRASKGEEEEDKQPIRPTRRSSRLSVASSTRSNSPEAQLSPVKSRRNTRTATSATPQKATRKQR</sequence>
<evidence type="ECO:0000313" key="6">
    <source>
        <dbReference type="Proteomes" id="UP001497453"/>
    </source>
</evidence>
<feature type="region of interest" description="Disordered" evidence="3">
    <location>
        <begin position="336"/>
        <end position="456"/>
    </location>
</feature>
<evidence type="ECO:0000256" key="1">
    <source>
        <dbReference type="ARBA" id="ARBA00004123"/>
    </source>
</evidence>
<feature type="compositionally biased region" description="Low complexity" evidence="3">
    <location>
        <begin position="768"/>
        <end position="779"/>
    </location>
</feature>
<proteinExistence type="predicted"/>
<reference evidence="6" key="1">
    <citation type="submission" date="2024-04" db="EMBL/GenBank/DDBJ databases">
        <authorList>
            <person name="Shaw F."/>
            <person name="Minotto A."/>
        </authorList>
    </citation>
    <scope>NUCLEOTIDE SEQUENCE [LARGE SCALE GENOMIC DNA]</scope>
</reference>
<feature type="domain" description="ELYS-like" evidence="4">
    <location>
        <begin position="49"/>
        <end position="260"/>
    </location>
</feature>
<keyword evidence="6" id="KW-1185">Reference proteome</keyword>
<name>A0ABP1CY67_9APHY</name>
<dbReference type="EMBL" id="OZ037954">
    <property type="protein sequence ID" value="CAL1699429.1"/>
    <property type="molecule type" value="Genomic_DNA"/>
</dbReference>
<feature type="compositionally biased region" description="Acidic residues" evidence="3">
    <location>
        <begin position="696"/>
        <end position="707"/>
    </location>
</feature>
<protein>
    <recommendedName>
        <fullName evidence="4">ELYS-like domain-containing protein</fullName>
    </recommendedName>
</protein>
<feature type="compositionally biased region" description="Basic and acidic residues" evidence="3">
    <location>
        <begin position="565"/>
        <end position="579"/>
    </location>
</feature>
<evidence type="ECO:0000313" key="5">
    <source>
        <dbReference type="EMBL" id="CAL1699429.1"/>
    </source>
</evidence>
<comment type="subcellular location">
    <subcellularLocation>
        <location evidence="1">Nucleus</location>
    </subcellularLocation>
</comment>
<feature type="compositionally biased region" description="Basic and acidic residues" evidence="3">
    <location>
        <begin position="708"/>
        <end position="718"/>
    </location>
</feature>
<dbReference type="Proteomes" id="UP001497453">
    <property type="component" value="Chromosome 11"/>
</dbReference>
<accession>A0ABP1CY67</accession>
<organism evidence="5 6">
    <name type="scientific">Somion occarium</name>
    <dbReference type="NCBI Taxonomy" id="3059160"/>
    <lineage>
        <taxon>Eukaryota</taxon>
        <taxon>Fungi</taxon>
        <taxon>Dikarya</taxon>
        <taxon>Basidiomycota</taxon>
        <taxon>Agaricomycotina</taxon>
        <taxon>Agaricomycetes</taxon>
        <taxon>Polyporales</taxon>
        <taxon>Cerrenaceae</taxon>
        <taxon>Somion</taxon>
    </lineage>
</organism>
<keyword evidence="2" id="KW-0539">Nucleus</keyword>